<dbReference type="EMBL" id="CP036347">
    <property type="protein sequence ID" value="QDU05897.1"/>
    <property type="molecule type" value="Genomic_DNA"/>
</dbReference>
<reference evidence="1 2" key="1">
    <citation type="submission" date="2019-02" db="EMBL/GenBank/DDBJ databases">
        <title>Deep-cultivation of Planctomycetes and their phenomic and genomic characterization uncovers novel biology.</title>
        <authorList>
            <person name="Wiegand S."/>
            <person name="Jogler M."/>
            <person name="Boedeker C."/>
            <person name="Pinto D."/>
            <person name="Vollmers J."/>
            <person name="Rivas-Marin E."/>
            <person name="Kohn T."/>
            <person name="Peeters S.H."/>
            <person name="Heuer A."/>
            <person name="Rast P."/>
            <person name="Oberbeckmann S."/>
            <person name="Bunk B."/>
            <person name="Jeske O."/>
            <person name="Meyerdierks A."/>
            <person name="Storesund J.E."/>
            <person name="Kallscheuer N."/>
            <person name="Luecker S."/>
            <person name="Lage O.M."/>
            <person name="Pohl T."/>
            <person name="Merkel B.J."/>
            <person name="Hornburger P."/>
            <person name="Mueller R.-W."/>
            <person name="Bruemmer F."/>
            <person name="Labrenz M."/>
            <person name="Spormann A.M."/>
            <person name="Op den Camp H."/>
            <person name="Overmann J."/>
            <person name="Amann R."/>
            <person name="Jetten M.S.M."/>
            <person name="Mascher T."/>
            <person name="Medema M.H."/>
            <person name="Devos D.P."/>
            <person name="Kaster A.-K."/>
            <person name="Ovreas L."/>
            <person name="Rohde M."/>
            <person name="Galperin M.Y."/>
            <person name="Jogler C."/>
        </authorList>
    </citation>
    <scope>NUCLEOTIDE SEQUENCE [LARGE SCALE GENOMIC DNA]</scope>
    <source>
        <strain evidence="1 2">V6</strain>
    </source>
</reference>
<protein>
    <submittedName>
        <fullName evidence="1">Uncharacterized protein</fullName>
    </submittedName>
</protein>
<evidence type="ECO:0000313" key="2">
    <source>
        <dbReference type="Proteomes" id="UP000320722"/>
    </source>
</evidence>
<proteinExistence type="predicted"/>
<gene>
    <name evidence="1" type="ORF">V6x_56410</name>
</gene>
<dbReference type="AlphaFoldDB" id="A0A517WKV5"/>
<sequence length="186" mass="21386">MSIPDRLRIKPVDENVVARMLELLTAIEQELEAGYDAEFLLQEWYQHANREYSLDYFRSYWKSTSEESFVLAALNPPSIYDEELLFSEACAVIDAFTSAELPEHETYYYLEWLEIQFPESNISDLIFWPDEWFGDASLFRDPGGAFRPESELTSEQMVGYAMARCGRSLPGTPDNLVLPHPLPPTG</sequence>
<name>A0A517WKV5_9PLAN</name>
<dbReference type="RefSeq" id="WP_145044490.1">
    <property type="nucleotide sequence ID" value="NZ_CP036347.1"/>
</dbReference>
<organism evidence="1 2">
    <name type="scientific">Gimesia chilikensis</name>
    <dbReference type="NCBI Taxonomy" id="2605989"/>
    <lineage>
        <taxon>Bacteria</taxon>
        <taxon>Pseudomonadati</taxon>
        <taxon>Planctomycetota</taxon>
        <taxon>Planctomycetia</taxon>
        <taxon>Planctomycetales</taxon>
        <taxon>Planctomycetaceae</taxon>
        <taxon>Gimesia</taxon>
    </lineage>
</organism>
<evidence type="ECO:0000313" key="1">
    <source>
        <dbReference type="EMBL" id="QDU05897.1"/>
    </source>
</evidence>
<accession>A0A517WKV5</accession>
<dbReference type="Proteomes" id="UP000320722">
    <property type="component" value="Chromosome"/>
</dbReference>